<feature type="region of interest" description="Disordered" evidence="3">
    <location>
        <begin position="487"/>
        <end position="510"/>
    </location>
</feature>
<dbReference type="PANTHER" id="PTHR46344">
    <property type="entry name" value="OS02G0202900 PROTEIN"/>
    <property type="match status" value="1"/>
</dbReference>
<feature type="chain" id="PRO_5046315407" evidence="4">
    <location>
        <begin position="30"/>
        <end position="636"/>
    </location>
</feature>
<evidence type="ECO:0000313" key="5">
    <source>
        <dbReference type="EMBL" id="MDW5595427.1"/>
    </source>
</evidence>
<proteinExistence type="predicted"/>
<dbReference type="InterPro" id="IPR006652">
    <property type="entry name" value="Kelch_1"/>
</dbReference>
<dbReference type="EMBL" id="JAWSTH010000033">
    <property type="protein sequence ID" value="MDW5595427.1"/>
    <property type="molecule type" value="Genomic_DNA"/>
</dbReference>
<comment type="caution">
    <text evidence="5">The sequence shown here is derived from an EMBL/GenBank/DDBJ whole genome shotgun (WGS) entry which is preliminary data.</text>
</comment>
<dbReference type="Gene3D" id="2.130.10.80">
    <property type="entry name" value="Galactose oxidase/kelch, beta-propeller"/>
    <property type="match status" value="4"/>
</dbReference>
<protein>
    <submittedName>
        <fullName evidence="5">Kelch repeat-containing protein</fullName>
    </submittedName>
</protein>
<dbReference type="InterPro" id="IPR011043">
    <property type="entry name" value="Gal_Oxase/kelch_b-propeller"/>
</dbReference>
<evidence type="ECO:0000313" key="6">
    <source>
        <dbReference type="Proteomes" id="UP001284601"/>
    </source>
</evidence>
<keyword evidence="4" id="KW-0732">Signal</keyword>
<dbReference type="InterPro" id="IPR037293">
    <property type="entry name" value="Gal_Oxidase_central_sf"/>
</dbReference>
<dbReference type="InterPro" id="IPR013783">
    <property type="entry name" value="Ig-like_fold"/>
</dbReference>
<dbReference type="SMART" id="SM00612">
    <property type="entry name" value="Kelch"/>
    <property type="match status" value="5"/>
</dbReference>
<keyword evidence="1" id="KW-0880">Kelch repeat</keyword>
<organism evidence="5 6">
    <name type="scientific">Conexibacter stalactiti</name>
    <dbReference type="NCBI Taxonomy" id="1940611"/>
    <lineage>
        <taxon>Bacteria</taxon>
        <taxon>Bacillati</taxon>
        <taxon>Actinomycetota</taxon>
        <taxon>Thermoleophilia</taxon>
        <taxon>Solirubrobacterales</taxon>
        <taxon>Conexibacteraceae</taxon>
        <taxon>Conexibacter</taxon>
    </lineage>
</organism>
<dbReference type="Gene3D" id="2.60.40.10">
    <property type="entry name" value="Immunoglobulins"/>
    <property type="match status" value="1"/>
</dbReference>
<dbReference type="RefSeq" id="WP_318597763.1">
    <property type="nucleotide sequence ID" value="NZ_JAWSTH010000033.1"/>
</dbReference>
<keyword evidence="6" id="KW-1185">Reference proteome</keyword>
<evidence type="ECO:0000256" key="1">
    <source>
        <dbReference type="ARBA" id="ARBA00022441"/>
    </source>
</evidence>
<dbReference type="Pfam" id="PF01344">
    <property type="entry name" value="Kelch_1"/>
    <property type="match status" value="3"/>
</dbReference>
<reference evidence="6" key="1">
    <citation type="submission" date="2023-07" db="EMBL/GenBank/DDBJ databases">
        <title>Conexibacter stalactiti sp. nov., isolated from stalactites in a lava cave and emended description of the genus Conexibacter.</title>
        <authorList>
            <person name="Lee S.D."/>
        </authorList>
    </citation>
    <scope>NUCLEOTIDE SEQUENCE [LARGE SCALE GENOMIC DNA]</scope>
    <source>
        <strain evidence="6">KCTC 39840</strain>
    </source>
</reference>
<dbReference type="NCBIfam" id="NF012200">
    <property type="entry name" value="choice_anch_D"/>
    <property type="match status" value="1"/>
</dbReference>
<feature type="compositionally biased region" description="Pro residues" evidence="3">
    <location>
        <begin position="487"/>
        <end position="500"/>
    </location>
</feature>
<evidence type="ECO:0000256" key="4">
    <source>
        <dbReference type="SAM" id="SignalP"/>
    </source>
</evidence>
<accession>A0ABU4HQ37</accession>
<evidence type="ECO:0000256" key="3">
    <source>
        <dbReference type="SAM" id="MobiDB-lite"/>
    </source>
</evidence>
<gene>
    <name evidence="5" type="ORF">R7226_13845</name>
</gene>
<evidence type="ECO:0000256" key="2">
    <source>
        <dbReference type="ARBA" id="ARBA00022737"/>
    </source>
</evidence>
<dbReference type="PANTHER" id="PTHR46344:SF27">
    <property type="entry name" value="KELCH REPEAT SUPERFAMILY PROTEIN"/>
    <property type="match status" value="1"/>
</dbReference>
<reference evidence="5 6" key="2">
    <citation type="submission" date="2023-10" db="EMBL/GenBank/DDBJ databases">
        <authorList>
            <person name="Han X.F."/>
        </authorList>
    </citation>
    <scope>NUCLEOTIDE SEQUENCE [LARGE SCALE GENOMIC DNA]</scope>
    <source>
        <strain evidence="5 6">KCTC 39840</strain>
    </source>
</reference>
<name>A0ABU4HQ37_9ACTN</name>
<feature type="signal peptide" evidence="4">
    <location>
        <begin position="1"/>
        <end position="29"/>
    </location>
</feature>
<dbReference type="Proteomes" id="UP001284601">
    <property type="component" value="Unassembled WGS sequence"/>
</dbReference>
<dbReference type="SUPFAM" id="SSF50965">
    <property type="entry name" value="Galactose oxidase, central domain"/>
    <property type="match status" value="1"/>
</dbReference>
<keyword evidence="2" id="KW-0677">Repeat</keyword>
<sequence length="636" mass="65626">MVTRTLRRTGIVVGLSAALGFAAGAPALAASGWEPTGSMAVRNRAHAVALLPDGDPLAISGFDGGFDVPSAERYDTATGTWTMAAPVLVPRHYASATRLTDGRILVTGGDTATGITTSSEVYDSVANTWTATGALNTPRNGHSAVLLGDGRVLVIGGSDDARLASATGEVYDPATGFWTTTANRMSDGRENLNAALLADGRVLTTGGFNASPSTTFHASADVYDPATNSWSPAASMATARGQAATASLPDGRMLVAGGVNRDGFVSGIELYDPAAGSWSSGGRLPYGGNIAYAATLDDGRVLVTNDASRTTPLIDPASGAISSAYAMRDLRALPSLTTLRDGRVLAAGGSSLSSAELFTPPTERSSTVPEIGSVRVGETVERDVTVANAGGNRMWIDGSAIAGADAGDFAIVTDGCAGRELAPAASCVVRVRFTPSAVGARAAQLTFDDNAESSPAAPLAGVGATRAVDPPVDPPVGPPVVPVVPAPPAAPQTPAPPVAPGAPARPAKPPVKRRAIERFRLTPNCVRPTASGVVRVDFRLRLATLRPVELRIARGVGTKGMARCPAPDPNRRFTGRLRGVQKVSRLAPTAVVATVSGRRTIRLRLTPGLYRLTIRARTEHGFSRPAHRWLRVIAPR</sequence>